<evidence type="ECO:0000256" key="2">
    <source>
        <dbReference type="ARBA" id="ARBA00004496"/>
    </source>
</evidence>
<evidence type="ECO:0000313" key="18">
    <source>
        <dbReference type="EMBL" id="KAJ8343007.1"/>
    </source>
</evidence>
<evidence type="ECO:0000256" key="3">
    <source>
        <dbReference type="ARBA" id="ARBA00010749"/>
    </source>
</evidence>
<comment type="function">
    <text evidence="11">Plays a role in the synaptic transmission as bifunctional linker that interacts simultaneously with RIMS1, RIMS2, CACNA1D and CACNA1B.</text>
</comment>
<feature type="domain" description="SH3" evidence="16">
    <location>
        <begin position="603"/>
        <end position="670"/>
    </location>
</feature>
<feature type="compositionally biased region" description="Basic and acidic residues" evidence="15">
    <location>
        <begin position="525"/>
        <end position="537"/>
    </location>
</feature>
<dbReference type="InterPro" id="IPR036028">
    <property type="entry name" value="SH3-like_dom_sf"/>
</dbReference>
<dbReference type="SUPFAM" id="SSF49265">
    <property type="entry name" value="Fibronectin type III"/>
    <property type="match status" value="2"/>
</dbReference>
<dbReference type="InterPro" id="IPR003961">
    <property type="entry name" value="FN3_dom"/>
</dbReference>
<dbReference type="InterPro" id="IPR057950">
    <property type="entry name" value="RIMB1/RIM3A-C-like_N"/>
</dbReference>
<feature type="coiled-coil region" evidence="14">
    <location>
        <begin position="117"/>
        <end position="177"/>
    </location>
</feature>
<dbReference type="Gene3D" id="2.30.30.40">
    <property type="entry name" value="SH3 Domains"/>
    <property type="match status" value="3"/>
</dbReference>
<feature type="domain" description="SH3" evidence="16">
    <location>
        <begin position="1780"/>
        <end position="1847"/>
    </location>
</feature>
<keyword evidence="8" id="KW-0770">Synapse</keyword>
<evidence type="ECO:0000256" key="12">
    <source>
        <dbReference type="ARBA" id="ARBA00068024"/>
    </source>
</evidence>
<feature type="coiled-coil region" evidence="14">
    <location>
        <begin position="249"/>
        <end position="430"/>
    </location>
</feature>
<keyword evidence="9" id="KW-0472">Membrane</keyword>
<name>A0A9Q1IKC7_SYNKA</name>
<evidence type="ECO:0000256" key="5">
    <source>
        <dbReference type="ARBA" id="ARBA00022475"/>
    </source>
</evidence>
<evidence type="ECO:0000256" key="9">
    <source>
        <dbReference type="ARBA" id="ARBA00023136"/>
    </source>
</evidence>
<evidence type="ECO:0000256" key="6">
    <source>
        <dbReference type="ARBA" id="ARBA00022490"/>
    </source>
</evidence>
<dbReference type="SUPFAM" id="SSF50044">
    <property type="entry name" value="SH3-domain"/>
    <property type="match status" value="3"/>
</dbReference>
<dbReference type="FunFam" id="2.60.40.10:FF:000072">
    <property type="entry name" value="RIMS-binding protein 2 isoform X1"/>
    <property type="match status" value="1"/>
</dbReference>
<feature type="region of interest" description="Disordered" evidence="15">
    <location>
        <begin position="1028"/>
        <end position="1097"/>
    </location>
</feature>
<dbReference type="Gene3D" id="2.60.40.10">
    <property type="entry name" value="Immunoglobulins"/>
    <property type="match status" value="2"/>
</dbReference>
<feature type="compositionally biased region" description="Pro residues" evidence="15">
    <location>
        <begin position="1198"/>
        <end position="1211"/>
    </location>
</feature>
<dbReference type="CDD" id="cd00063">
    <property type="entry name" value="FN3"/>
    <property type="match status" value="1"/>
</dbReference>
<feature type="region of interest" description="Disordered" evidence="15">
    <location>
        <begin position="512"/>
        <end position="580"/>
    </location>
</feature>
<dbReference type="CDD" id="cd12014">
    <property type="entry name" value="SH3_RIM-BP_1"/>
    <property type="match status" value="1"/>
</dbReference>
<feature type="compositionally biased region" description="Low complexity" evidence="15">
    <location>
        <begin position="1852"/>
        <end position="1863"/>
    </location>
</feature>
<feature type="compositionally biased region" description="Basic residues" evidence="15">
    <location>
        <begin position="1921"/>
        <end position="1944"/>
    </location>
</feature>
<feature type="compositionally biased region" description="Low complexity" evidence="15">
    <location>
        <begin position="541"/>
        <end position="552"/>
    </location>
</feature>
<organism evidence="18 19">
    <name type="scientific">Synaphobranchus kaupii</name>
    <name type="common">Kaup's arrowtooth eel</name>
    <dbReference type="NCBI Taxonomy" id="118154"/>
    <lineage>
        <taxon>Eukaryota</taxon>
        <taxon>Metazoa</taxon>
        <taxon>Chordata</taxon>
        <taxon>Craniata</taxon>
        <taxon>Vertebrata</taxon>
        <taxon>Euteleostomi</taxon>
        <taxon>Actinopterygii</taxon>
        <taxon>Neopterygii</taxon>
        <taxon>Teleostei</taxon>
        <taxon>Anguilliformes</taxon>
        <taxon>Synaphobranchidae</taxon>
        <taxon>Synaphobranchus</taxon>
    </lineage>
</organism>
<feature type="region of interest" description="Disordered" evidence="15">
    <location>
        <begin position="1168"/>
        <end position="1225"/>
    </location>
</feature>
<dbReference type="CDD" id="cd12012">
    <property type="entry name" value="SH3_RIM-BP_2"/>
    <property type="match status" value="1"/>
</dbReference>
<feature type="region of interest" description="Disordered" evidence="15">
    <location>
        <begin position="212"/>
        <end position="238"/>
    </location>
</feature>
<evidence type="ECO:0000256" key="14">
    <source>
        <dbReference type="SAM" id="Coils"/>
    </source>
</evidence>
<evidence type="ECO:0000259" key="16">
    <source>
        <dbReference type="PROSITE" id="PS50002"/>
    </source>
</evidence>
<dbReference type="PANTHER" id="PTHR14234:SF20">
    <property type="entry name" value="PERIPHERAL-TYPE BENZODIAZEPINE RECEPTOR-ASSOCIATED PROTEIN 1"/>
    <property type="match status" value="1"/>
</dbReference>
<keyword evidence="6" id="KW-0963">Cytoplasm</keyword>
<evidence type="ECO:0000256" key="11">
    <source>
        <dbReference type="ARBA" id="ARBA00054159"/>
    </source>
</evidence>
<feature type="region of interest" description="Disordered" evidence="15">
    <location>
        <begin position="1762"/>
        <end position="1782"/>
    </location>
</feature>
<comment type="similarity">
    <text evidence="3">Belongs to the RIMBP family.</text>
</comment>
<dbReference type="EMBL" id="JAINUF010000014">
    <property type="protein sequence ID" value="KAJ8343007.1"/>
    <property type="molecule type" value="Genomic_DNA"/>
</dbReference>
<dbReference type="PROSITE" id="PS50853">
    <property type="entry name" value="FN3"/>
    <property type="match status" value="1"/>
</dbReference>
<dbReference type="Pfam" id="PF25523">
    <property type="entry name" value="Ig_RIMBP2"/>
    <property type="match status" value="1"/>
</dbReference>
<dbReference type="PANTHER" id="PTHR14234">
    <property type="entry name" value="RIM BINDING PROTEIN-RELATED"/>
    <property type="match status" value="1"/>
</dbReference>
<evidence type="ECO:0000256" key="1">
    <source>
        <dbReference type="ARBA" id="ARBA00004236"/>
    </source>
</evidence>
<dbReference type="InterPro" id="IPR040325">
    <property type="entry name" value="RIMBP1/2/3"/>
</dbReference>
<evidence type="ECO:0000313" key="19">
    <source>
        <dbReference type="Proteomes" id="UP001152622"/>
    </source>
</evidence>
<keyword evidence="7" id="KW-0677">Repeat</keyword>
<dbReference type="InterPro" id="IPR035753">
    <property type="entry name" value="RIM-BP_SH3_2"/>
</dbReference>
<dbReference type="FunFam" id="2.30.30.40:FF:000016">
    <property type="entry name" value="RIMS-binding protein 2 isoform X2"/>
    <property type="match status" value="1"/>
</dbReference>
<dbReference type="InterPro" id="IPR036116">
    <property type="entry name" value="FN3_sf"/>
</dbReference>
<dbReference type="Proteomes" id="UP001152622">
    <property type="component" value="Chromosome 14"/>
</dbReference>
<comment type="subcellular location">
    <subcellularLocation>
        <location evidence="1">Cell membrane</location>
    </subcellularLocation>
    <subcellularLocation>
        <location evidence="2">Cytoplasm</location>
    </subcellularLocation>
    <subcellularLocation>
        <location evidence="10">Synapse</location>
    </subcellularLocation>
</comment>
<keyword evidence="5" id="KW-1003">Cell membrane</keyword>
<dbReference type="GO" id="GO:0045202">
    <property type="term" value="C:synapse"/>
    <property type="evidence" value="ECO:0007669"/>
    <property type="project" value="UniProtKB-SubCell"/>
</dbReference>
<feature type="domain" description="Fibronectin type-III" evidence="17">
    <location>
        <begin position="834"/>
        <end position="925"/>
    </location>
</feature>
<dbReference type="SMART" id="SM00326">
    <property type="entry name" value="SH3"/>
    <property type="match status" value="3"/>
</dbReference>
<dbReference type="Pfam" id="PF25566">
    <property type="entry name" value="RIMB1_N"/>
    <property type="match status" value="1"/>
</dbReference>
<feature type="domain" description="SH3" evidence="16">
    <location>
        <begin position="1661"/>
        <end position="1729"/>
    </location>
</feature>
<dbReference type="SMART" id="SM00060">
    <property type="entry name" value="FN3"/>
    <property type="match status" value="3"/>
</dbReference>
<keyword evidence="14" id="KW-0175">Coiled coil</keyword>
<proteinExistence type="inferred from homology"/>
<dbReference type="InterPro" id="IPR035755">
    <property type="entry name" value="RIM-BP_SH3_3"/>
</dbReference>
<dbReference type="InterPro" id="IPR013783">
    <property type="entry name" value="Ig-like_fold"/>
</dbReference>
<feature type="compositionally biased region" description="Polar residues" evidence="15">
    <location>
        <begin position="1172"/>
        <end position="1185"/>
    </location>
</feature>
<evidence type="ECO:0000256" key="15">
    <source>
        <dbReference type="SAM" id="MobiDB-lite"/>
    </source>
</evidence>
<evidence type="ECO:0000259" key="17">
    <source>
        <dbReference type="PROSITE" id="PS50853"/>
    </source>
</evidence>
<accession>A0A9Q1IKC7</accession>
<comment type="caution">
    <text evidence="18">The sequence shown here is derived from an EMBL/GenBank/DDBJ whole genome shotgun (WGS) entry which is preliminary data.</text>
</comment>
<dbReference type="CDD" id="cd12013">
    <property type="entry name" value="SH3_RIM-BP_3"/>
    <property type="match status" value="1"/>
</dbReference>
<dbReference type="FunFam" id="2.60.40.10:FF:000643">
    <property type="entry name" value="RIMS-binding protein 2 isoform X1"/>
    <property type="match status" value="1"/>
</dbReference>
<reference evidence="18" key="1">
    <citation type="journal article" date="2023" name="Science">
        <title>Genome structures resolve the early diversification of teleost fishes.</title>
        <authorList>
            <person name="Parey E."/>
            <person name="Louis A."/>
            <person name="Montfort J."/>
            <person name="Bouchez O."/>
            <person name="Roques C."/>
            <person name="Iampietro C."/>
            <person name="Lluch J."/>
            <person name="Castinel A."/>
            <person name="Donnadieu C."/>
            <person name="Desvignes T."/>
            <person name="Floi Bucao C."/>
            <person name="Jouanno E."/>
            <person name="Wen M."/>
            <person name="Mejri S."/>
            <person name="Dirks R."/>
            <person name="Jansen H."/>
            <person name="Henkel C."/>
            <person name="Chen W.J."/>
            <person name="Zahm M."/>
            <person name="Cabau C."/>
            <person name="Klopp C."/>
            <person name="Thompson A.W."/>
            <person name="Robinson-Rechavi M."/>
            <person name="Braasch I."/>
            <person name="Lecointre G."/>
            <person name="Bobe J."/>
            <person name="Postlethwait J.H."/>
            <person name="Berthelot C."/>
            <person name="Roest Crollius H."/>
            <person name="Guiguen Y."/>
        </authorList>
    </citation>
    <scope>NUCLEOTIDE SEQUENCE</scope>
    <source>
        <strain evidence="18">WJC10195</strain>
    </source>
</reference>
<feature type="compositionally biased region" description="Pro residues" evidence="15">
    <location>
        <begin position="1892"/>
        <end position="1910"/>
    </location>
</feature>
<sequence length="1944" mass="212021">MVAFSLSTGTTNGTDYGYLVRQNSELLRALDELEKTCATLKEENGLLRRSSSPETEEKVKRLKRKNAELAVIAKRLEERARKLQEANLKVVNAPVPMKAGAVEQYKRAFARQRARDLAQHADTLLSKDKEIAALQQECRELQARLGTGKGSPSPSGVPEFERLLRESQREVLRLQRQLSVSSCKEPVAGSVQEKVAPETPLPVVDEAPAQCEEAQCKEAQGEEEEQRPAVSPEPSACLSLGDQTEEQHLQLLESELSNKRKECETLEHEVRKRQKRCLDLESQLEDEQGKNERLEEEAVHLRQKAQLLDQIQVENDVLRDGLSEVTAQRNSVLEENQRLRAKLENLEQVLKHMREVAERRQQLELEHEQALAILKFKQDEIKRLQRAQLFAKREHEGVVQMLEELTQLVLQRELSKVRDLEEKCRSQGEQFGLLSHELERFRLQTGKTDMGSSFMLPNPGLSHLTNGVGLGGERESLGSWDLITLGDIAFWSLEGSGGPFCDLSLQDLGPLPRSVPAPQTSTLGRAERSPATRHRELPTISAKSGSTSSTTKSDSKHLTPKSESLPHSPRKSSPTHEVDTASEVEELDIDVSPIPYPGSRVAAKLQVFIARYSYNPYDGPNDNPEVELPLTAGEYIYVYGDMDDDGFYEGELMDGRRGLVPSNFVERVSDDDMMSLHPPEAGELSHSSVQDSSFHSEKHLRFSLNSSGRAEPPVPDKGPVPLTNGLDLDMEEVGVDSVPYPRKLTLIKQLAKSIIIGWDPPLVPAGWGSVWSYNVFVDKELRLNVPFGSQTKAVLERLDVGLKSYRVSVESLTDKGSSDQLRCSLLVGRDVSVAPTHLKVDCVTATSANLAWLPSNSNYVHVVSLNDEERELVRAGSYSLCLSNLEPNKQYRAKVEARPHRTPWELPLEQREHKSATTSFTTLMAGPPDAPLDVQLDLGPTPGIALISWLPVTIDAAGTSNGVRVTGYTIFADKNKVLEVSSPTAGSALLGPSQIHVLKSANELTVRTMSPHGESADSAPVKVQPNLTAVTTCPTPPQPSPPAFSDTGTSLDPASHATPPPTDDSSAKPPALLHSPALEAQSTPRPPSPETPKVEPSYAKAWADPSVPVVDVPVITHEVSTASQPRSNLTVSVTFSSGADEALESSKDPDSPGAKRPAVSISDFLEEAVSTAEPSSPVTSTSQAPPTVPKAVPETDPLNPPDTHPLRPVHPSPLESETEDESTQSARLVSIEEFLDHGQHGCAQGHDGGYLKRGQDYASGQIEPLSEYQAESSRGSDLSDILEEEEEDLYSDPTGEERSRGYSVGAAGRLDLWEADSDEDLLERILKLPMQICHDKQLFSIPEVTEEEDSSLELEEANPLGGGGFADGPMASSSSLNGRYYGTRPRSHVGLSADRAGERAGTLPVQSKRKHRVHYADTVETINYQEECDSDSSVYVPNKDVRVRRPQERGHRAYPLRDGADRSGDRLRREALLRSQMTSDLTVSGLDYRTALRAQAAAGAGVEIDIEYGTEDDEEAAPYDPGGVAQHMSSEWWVEGGRSEVQEEASGCSGSFGSPRPKKAPGPYSRGKGPPEGLPQDPHRLSLRRAKPEHAAKGYSTTDGHARVCFSPLGVRETLGNGDPQVAEAAAAWYGQSSTKPGQAEARQLKDGQLEAEPERPVAEGEVRIFVALFPYDPVVMSPNPDAAEEELPFKEGQIIKVYGDKDADGFYRGECGGRLGYVPCNMVSEIQVDDDETRDQLLLQGFLSAEASMEKIVESAGVWEESVDSSRDSSQPASEPQALTPRRMVAVFDYDPRESSPNADVEAEVKFSAGDVIYVFGDMDDDGFFYGDVNGQKGLVPSNFLQALPEAGEEAAGGAVVDQGVAESRRESQVSLAVSEEQPAPPVAAAEEEPSPAPDPAPSASPPRPPPSESPTQTDASPPGKKKKSFFSKGRKLLKKLGSSKKD</sequence>
<dbReference type="Pfam" id="PF07653">
    <property type="entry name" value="SH3_2"/>
    <property type="match status" value="3"/>
</dbReference>
<evidence type="ECO:0000256" key="7">
    <source>
        <dbReference type="ARBA" id="ARBA00022737"/>
    </source>
</evidence>
<keyword evidence="4 13" id="KW-0728">SH3 domain</keyword>
<keyword evidence="19" id="KW-1185">Reference proteome</keyword>
<protein>
    <recommendedName>
        <fullName evidence="12">RIMS-binding protein 2</fullName>
    </recommendedName>
</protein>
<dbReference type="PROSITE" id="PS50002">
    <property type="entry name" value="SH3"/>
    <property type="match status" value="3"/>
</dbReference>
<feature type="region of interest" description="Disordered" evidence="15">
    <location>
        <begin position="1852"/>
        <end position="1944"/>
    </location>
</feature>
<evidence type="ECO:0000256" key="10">
    <source>
        <dbReference type="ARBA" id="ARBA00034103"/>
    </source>
</evidence>
<gene>
    <name evidence="18" type="ORF">SKAU_G00329350</name>
</gene>
<dbReference type="OrthoDB" id="4158657at2759"/>
<dbReference type="GO" id="GO:0005886">
    <property type="term" value="C:plasma membrane"/>
    <property type="evidence" value="ECO:0007669"/>
    <property type="project" value="UniProtKB-SubCell"/>
</dbReference>
<dbReference type="FunFam" id="2.30.30.40:FF:000006">
    <property type="entry name" value="RIMS-binding protein 2 isoform X1"/>
    <property type="match status" value="1"/>
</dbReference>
<evidence type="ECO:0000256" key="8">
    <source>
        <dbReference type="ARBA" id="ARBA00023018"/>
    </source>
</evidence>
<feature type="region of interest" description="Disordered" evidence="15">
    <location>
        <begin position="1536"/>
        <end position="1579"/>
    </location>
</feature>
<evidence type="ECO:0000256" key="13">
    <source>
        <dbReference type="PROSITE-ProRule" id="PRU00192"/>
    </source>
</evidence>
<feature type="coiled-coil region" evidence="14">
    <location>
        <begin position="23"/>
        <end position="93"/>
    </location>
</feature>
<dbReference type="InterPro" id="IPR057884">
    <property type="entry name" value="FN3_RIM-BP1/2/3"/>
</dbReference>
<evidence type="ECO:0000256" key="4">
    <source>
        <dbReference type="ARBA" id="ARBA00022443"/>
    </source>
</evidence>
<dbReference type="FunFam" id="2.30.30.40:FF:000023">
    <property type="entry name" value="RIMS-binding protein 2 isoform F"/>
    <property type="match status" value="1"/>
</dbReference>
<dbReference type="InterPro" id="IPR001452">
    <property type="entry name" value="SH3_domain"/>
</dbReference>